<reference evidence="2" key="1">
    <citation type="submission" date="2021-06" db="EMBL/GenBank/DDBJ databases">
        <authorList>
            <person name="Kallberg Y."/>
            <person name="Tangrot J."/>
            <person name="Rosling A."/>
        </authorList>
    </citation>
    <scope>NUCLEOTIDE SEQUENCE</scope>
    <source>
        <strain evidence="2">FL966</strain>
    </source>
</reference>
<feature type="region of interest" description="Disordered" evidence="1">
    <location>
        <begin position="82"/>
        <end position="106"/>
    </location>
</feature>
<sequence>MNSLVLSQRNFLEMNKEQAYEFLDQWYDERIRKEENSELFSYNNYKKEIGKIHTRYNKQIEKNEQQLKNKDKIIFKLIEEQKEERGVERKAEREERQKERENQERE</sequence>
<keyword evidence="3" id="KW-1185">Reference proteome</keyword>
<proteinExistence type="predicted"/>
<comment type="caution">
    <text evidence="2">The sequence shown here is derived from an EMBL/GenBank/DDBJ whole genome shotgun (WGS) entry which is preliminary data.</text>
</comment>
<name>A0A9N9I6L6_9GLOM</name>
<dbReference type="AlphaFoldDB" id="A0A9N9I6L6"/>
<accession>A0A9N9I6L6</accession>
<protein>
    <submittedName>
        <fullName evidence="2">21224_t:CDS:1</fullName>
    </submittedName>
</protein>
<feature type="non-terminal residue" evidence="2">
    <location>
        <position position="106"/>
    </location>
</feature>
<gene>
    <name evidence="2" type="ORF">CPELLU_LOCUS13004</name>
</gene>
<evidence type="ECO:0000313" key="2">
    <source>
        <dbReference type="EMBL" id="CAG8722815.1"/>
    </source>
</evidence>
<dbReference type="Proteomes" id="UP000789759">
    <property type="component" value="Unassembled WGS sequence"/>
</dbReference>
<evidence type="ECO:0000313" key="3">
    <source>
        <dbReference type="Proteomes" id="UP000789759"/>
    </source>
</evidence>
<dbReference type="EMBL" id="CAJVQA010013246">
    <property type="protein sequence ID" value="CAG8722815.1"/>
    <property type="molecule type" value="Genomic_DNA"/>
</dbReference>
<evidence type="ECO:0000256" key="1">
    <source>
        <dbReference type="SAM" id="MobiDB-lite"/>
    </source>
</evidence>
<organism evidence="2 3">
    <name type="scientific">Cetraspora pellucida</name>
    <dbReference type="NCBI Taxonomy" id="1433469"/>
    <lineage>
        <taxon>Eukaryota</taxon>
        <taxon>Fungi</taxon>
        <taxon>Fungi incertae sedis</taxon>
        <taxon>Mucoromycota</taxon>
        <taxon>Glomeromycotina</taxon>
        <taxon>Glomeromycetes</taxon>
        <taxon>Diversisporales</taxon>
        <taxon>Gigasporaceae</taxon>
        <taxon>Cetraspora</taxon>
    </lineage>
</organism>
<dbReference type="OrthoDB" id="2487185at2759"/>